<feature type="region of interest" description="Disordered" evidence="1">
    <location>
        <begin position="396"/>
        <end position="455"/>
    </location>
</feature>
<dbReference type="GO" id="GO:0000182">
    <property type="term" value="F:rDNA binding"/>
    <property type="evidence" value="ECO:0007669"/>
    <property type="project" value="TreeGrafter"/>
</dbReference>
<keyword evidence="3" id="KW-1185">Reference proteome</keyword>
<evidence type="ECO:0000313" key="3">
    <source>
        <dbReference type="Proteomes" id="UP000664521"/>
    </source>
</evidence>
<dbReference type="GO" id="GO:0000500">
    <property type="term" value="C:RNA polymerase I upstream activating factor complex"/>
    <property type="evidence" value="ECO:0007669"/>
    <property type="project" value="InterPro"/>
</dbReference>
<reference evidence="2" key="1">
    <citation type="submission" date="2021-03" db="EMBL/GenBank/DDBJ databases">
        <authorList>
            <person name="Tagirdzhanova G."/>
        </authorList>
    </citation>
    <scope>NUCLEOTIDE SEQUENCE</scope>
</reference>
<dbReference type="AlphaFoldDB" id="A0A8H3G0P5"/>
<dbReference type="OrthoDB" id="2240312at2759"/>
<evidence type="ECO:0000256" key="1">
    <source>
        <dbReference type="SAM" id="MobiDB-lite"/>
    </source>
</evidence>
<dbReference type="PANTHER" id="PTHR28079">
    <property type="entry name" value="RNA POLYMERASE I-SPECIFIC TRANSCRIPTION INITIATION FACTOR RRN5"/>
    <property type="match status" value="1"/>
</dbReference>
<name>A0A8H3G0P5_9LECA</name>
<accession>A0A8H3G0P5</accession>
<sequence length="629" mass="70439">MAEEYDDADLNDTGHNGTGDDNDVKPETLYLSSESSFHSSAALKASSDERRPRSRKRKKQNTNPSGAQTRKKHLKAPYNDCYRQLLNQDVNDVVQQAPSTEPEEQHGSQIGVAAWSVQEKESFFESIQRLGCHDLAAISRTVGSKTELEILQFIRLLEAGSAHQQLCDKQKALLDASTLSAAFEISDDCDAALEAAADALALYQKREDERREKQRHGSRWLLTPRLAKKIDLCLRKDPNAEAKVAETVPSAVLLDLKVFLDLSSRLFMNSGDQDHNWRSFVDSRERPSIFFTAFSDLTNLVLAVTERLVQVVIFLAMSRLKAVEASAYMASQYVTKQDVKAALAIVGMKADSKDYWVGVAERCKLNIVDTRGRLRKRKISGRQLDYDEVVEVLGKDRNQKGSRSQSTSMGQSCDYPDVSESPSTVTSCSGSTAADLYPESTSEEDQSSSPALSDSKLTFASREDVCAQNRLDQAQLAYMSVLDHRNDLEEEQRLWALLEKEPTSAIHPEAIVIPKNPGPERRTREDLQHWRTKIDYGAEWEMNDAPVLSGDFFQNRVTYRKRKRPLAQWEDIESADEEQDVNSSGSDDENKDQELSASENASEIPSFDLLDNASSSARSRSDLDIESSE</sequence>
<protein>
    <recommendedName>
        <fullName evidence="4">Myb-like domain-containing protein</fullName>
    </recommendedName>
</protein>
<feature type="region of interest" description="Disordered" evidence="1">
    <location>
        <begin position="1"/>
        <end position="74"/>
    </location>
</feature>
<dbReference type="Proteomes" id="UP000664521">
    <property type="component" value="Unassembled WGS sequence"/>
</dbReference>
<proteinExistence type="predicted"/>
<organism evidence="2 3">
    <name type="scientific">Heterodermia speciosa</name>
    <dbReference type="NCBI Taxonomy" id="116794"/>
    <lineage>
        <taxon>Eukaryota</taxon>
        <taxon>Fungi</taxon>
        <taxon>Dikarya</taxon>
        <taxon>Ascomycota</taxon>
        <taxon>Pezizomycotina</taxon>
        <taxon>Lecanoromycetes</taxon>
        <taxon>OSLEUM clade</taxon>
        <taxon>Lecanoromycetidae</taxon>
        <taxon>Caliciales</taxon>
        <taxon>Physciaceae</taxon>
        <taxon>Heterodermia</taxon>
    </lineage>
</organism>
<dbReference type="GO" id="GO:0006361">
    <property type="term" value="P:transcription initiation at RNA polymerase I promoter"/>
    <property type="evidence" value="ECO:0007669"/>
    <property type="project" value="TreeGrafter"/>
</dbReference>
<dbReference type="GO" id="GO:0042790">
    <property type="term" value="P:nucleolar large rRNA transcription by RNA polymerase I"/>
    <property type="evidence" value="ECO:0007669"/>
    <property type="project" value="InterPro"/>
</dbReference>
<feature type="compositionally biased region" description="Acidic residues" evidence="1">
    <location>
        <begin position="570"/>
        <end position="591"/>
    </location>
</feature>
<feature type="compositionally biased region" description="Polar residues" evidence="1">
    <location>
        <begin position="401"/>
        <end position="411"/>
    </location>
</feature>
<dbReference type="EMBL" id="CAJPDS010000075">
    <property type="protein sequence ID" value="CAF9934503.1"/>
    <property type="molecule type" value="Genomic_DNA"/>
</dbReference>
<comment type="caution">
    <text evidence="2">The sequence shown here is derived from an EMBL/GenBank/DDBJ whole genome shotgun (WGS) entry which is preliminary data.</text>
</comment>
<feature type="compositionally biased region" description="Acidic residues" evidence="1">
    <location>
        <begin position="1"/>
        <end position="10"/>
    </location>
</feature>
<evidence type="ECO:0000313" key="2">
    <source>
        <dbReference type="EMBL" id="CAF9934503.1"/>
    </source>
</evidence>
<dbReference type="GO" id="GO:0001181">
    <property type="term" value="F:RNA polymerase I general transcription initiation factor activity"/>
    <property type="evidence" value="ECO:0007669"/>
    <property type="project" value="TreeGrafter"/>
</dbReference>
<feature type="compositionally biased region" description="Polar residues" evidence="1">
    <location>
        <begin position="420"/>
        <end position="432"/>
    </location>
</feature>
<gene>
    <name evidence="2" type="ORF">HETSPECPRED_009260</name>
</gene>
<evidence type="ECO:0008006" key="4">
    <source>
        <dbReference type="Google" id="ProtNLM"/>
    </source>
</evidence>
<feature type="region of interest" description="Disordered" evidence="1">
    <location>
        <begin position="569"/>
        <end position="629"/>
    </location>
</feature>
<dbReference type="InterPro" id="IPR039601">
    <property type="entry name" value="Rrn5"/>
</dbReference>
<dbReference type="PANTHER" id="PTHR28079:SF1">
    <property type="entry name" value="RNA POLYMERASE I-SPECIFIC TRANSCRIPTION INITIATION FACTOR RRN5"/>
    <property type="match status" value="1"/>
</dbReference>